<dbReference type="EMBL" id="BPLR01016792">
    <property type="protein sequence ID" value="GIY86415.1"/>
    <property type="molecule type" value="Genomic_DNA"/>
</dbReference>
<keyword evidence="3" id="KW-1185">Reference proteome</keyword>
<reference evidence="2 3" key="1">
    <citation type="submission" date="2021-06" db="EMBL/GenBank/DDBJ databases">
        <title>Caerostris extrusa draft genome.</title>
        <authorList>
            <person name="Kono N."/>
            <person name="Arakawa K."/>
        </authorList>
    </citation>
    <scope>NUCLEOTIDE SEQUENCE [LARGE SCALE GENOMIC DNA]</scope>
</reference>
<feature type="region of interest" description="Disordered" evidence="1">
    <location>
        <begin position="35"/>
        <end position="56"/>
    </location>
</feature>
<proteinExistence type="predicted"/>
<evidence type="ECO:0000313" key="2">
    <source>
        <dbReference type="EMBL" id="GIY86415.1"/>
    </source>
</evidence>
<gene>
    <name evidence="2" type="ORF">CEXT_722911</name>
</gene>
<comment type="caution">
    <text evidence="2">The sequence shown here is derived from an EMBL/GenBank/DDBJ whole genome shotgun (WGS) entry which is preliminary data.</text>
</comment>
<dbReference type="Proteomes" id="UP001054945">
    <property type="component" value="Unassembled WGS sequence"/>
</dbReference>
<name>A0AAV4WXB6_CAEEX</name>
<protein>
    <submittedName>
        <fullName evidence="2">Uncharacterized protein</fullName>
    </submittedName>
</protein>
<dbReference type="AlphaFoldDB" id="A0AAV4WXB6"/>
<evidence type="ECO:0000256" key="1">
    <source>
        <dbReference type="SAM" id="MobiDB-lite"/>
    </source>
</evidence>
<evidence type="ECO:0000313" key="3">
    <source>
        <dbReference type="Proteomes" id="UP001054945"/>
    </source>
</evidence>
<accession>A0AAV4WXB6</accession>
<organism evidence="2 3">
    <name type="scientific">Caerostris extrusa</name>
    <name type="common">Bark spider</name>
    <name type="synonym">Caerostris bankana</name>
    <dbReference type="NCBI Taxonomy" id="172846"/>
    <lineage>
        <taxon>Eukaryota</taxon>
        <taxon>Metazoa</taxon>
        <taxon>Ecdysozoa</taxon>
        <taxon>Arthropoda</taxon>
        <taxon>Chelicerata</taxon>
        <taxon>Arachnida</taxon>
        <taxon>Araneae</taxon>
        <taxon>Araneomorphae</taxon>
        <taxon>Entelegynae</taxon>
        <taxon>Araneoidea</taxon>
        <taxon>Araneidae</taxon>
        <taxon>Caerostris</taxon>
    </lineage>
</organism>
<feature type="region of interest" description="Disordered" evidence="1">
    <location>
        <begin position="1"/>
        <end position="21"/>
    </location>
</feature>
<sequence length="135" mass="14918">MGGGSDGGITPQDGGGGRKRIGDLPGYVIPVTINDDQFRPIKPQNPPALQENGECVGGKNGEDFATKKWFDTSFSAAVTKIEKWNLFFALHRKLSRKSGVSSVFTSVIAYKRRRVPHQMEPMGEQKVLLMLFQHN</sequence>